<reference evidence="7 8" key="1">
    <citation type="submission" date="2017-08" db="EMBL/GenBank/DDBJ databases">
        <title>Reclassification of Bisgaard taxon 37 and 44.</title>
        <authorList>
            <person name="Christensen H."/>
        </authorList>
    </citation>
    <scope>NUCLEOTIDE SEQUENCE [LARGE SCALE GENOMIC DNA]</scope>
    <source>
        <strain evidence="7 8">EEAB3T1</strain>
    </source>
</reference>
<dbReference type="GO" id="GO:0051205">
    <property type="term" value="P:protein insertion into membrane"/>
    <property type="evidence" value="ECO:0007669"/>
    <property type="project" value="UniProtKB-UniRule"/>
</dbReference>
<keyword evidence="4" id="KW-0564">Palmitate</keyword>
<dbReference type="Pfam" id="PF04355">
    <property type="entry name" value="BamE"/>
    <property type="match status" value="1"/>
</dbReference>
<dbReference type="AlphaFoldDB" id="A0A3A1YAV2"/>
<feature type="domain" description="Outer membrane protein assembly factor BamE" evidence="6">
    <location>
        <begin position="31"/>
        <end position="97"/>
    </location>
</feature>
<dbReference type="Proteomes" id="UP000265964">
    <property type="component" value="Unassembled WGS sequence"/>
</dbReference>
<evidence type="ECO:0000256" key="1">
    <source>
        <dbReference type="ARBA" id="ARBA00022729"/>
    </source>
</evidence>
<keyword evidence="4" id="KW-0449">Lipoprotein</keyword>
<dbReference type="GO" id="GO:0030674">
    <property type="term" value="F:protein-macromolecule adaptor activity"/>
    <property type="evidence" value="ECO:0007669"/>
    <property type="project" value="TreeGrafter"/>
</dbReference>
<dbReference type="PANTHER" id="PTHR37482:SF1">
    <property type="entry name" value="OUTER MEMBRANE PROTEIN ASSEMBLY FACTOR BAME"/>
    <property type="match status" value="1"/>
</dbReference>
<keyword evidence="1 4" id="KW-0732">Signal</keyword>
<dbReference type="InterPro" id="IPR037873">
    <property type="entry name" value="BamE-like"/>
</dbReference>
<sequence length="108" mass="12121">MRKFLLTCLAVVSIVGLSSCSIIYQPVKNEGSELDQAQIAQIQNGYTKEQVLYILGTPNVYKTLSEDSWYYISRIVNSRGKVSEKVFVVTFTNNLVSSFGYLDKPANQ</sequence>
<comment type="similarity">
    <text evidence="4">Belongs to the BamE family.</text>
</comment>
<keyword evidence="3 4" id="KW-0998">Cell outer membrane</keyword>
<dbReference type="OrthoDB" id="9808250at2"/>
<name>A0A3A1YAV2_9GAMM</name>
<accession>A0A3A1YAV2</accession>
<evidence type="ECO:0000313" key="7">
    <source>
        <dbReference type="EMBL" id="RIY35262.1"/>
    </source>
</evidence>
<comment type="caution">
    <text evidence="7">The sequence shown here is derived from an EMBL/GenBank/DDBJ whole genome shotgun (WGS) entry which is preliminary data.</text>
</comment>
<dbReference type="HAMAP" id="MF_00925">
    <property type="entry name" value="OM_assembly_BamE"/>
    <property type="match status" value="1"/>
</dbReference>
<proteinExistence type="inferred from homology"/>
<keyword evidence="8" id="KW-1185">Reference proteome</keyword>
<dbReference type="GO" id="GO:1990063">
    <property type="term" value="C:Bam protein complex"/>
    <property type="evidence" value="ECO:0007669"/>
    <property type="project" value="TreeGrafter"/>
</dbReference>
<protein>
    <recommendedName>
        <fullName evidence="4">Outer membrane protein assembly factor BamE</fullName>
    </recommendedName>
</protein>
<dbReference type="PANTHER" id="PTHR37482">
    <property type="entry name" value="OUTER MEMBRANE PROTEIN ASSEMBLY FACTOR BAME"/>
    <property type="match status" value="1"/>
</dbReference>
<comment type="subcellular location">
    <subcellularLocation>
        <location evidence="4">Cell outer membrane</location>
        <topology evidence="4">Lipid-anchor</topology>
    </subcellularLocation>
</comment>
<evidence type="ECO:0000256" key="3">
    <source>
        <dbReference type="ARBA" id="ARBA00023237"/>
    </source>
</evidence>
<keyword evidence="2 4" id="KW-0472">Membrane</keyword>
<comment type="subunit">
    <text evidence="4">Part of the Bam complex.</text>
</comment>
<comment type="function">
    <text evidence="4">Part of the outer membrane protein assembly complex, which is involved in assembly and insertion of beta-barrel proteins into the outer membrane.</text>
</comment>
<dbReference type="EMBL" id="NRJF01000096">
    <property type="protein sequence ID" value="RIY35262.1"/>
    <property type="molecule type" value="Genomic_DNA"/>
</dbReference>
<dbReference type="PROSITE" id="PS51257">
    <property type="entry name" value="PROKAR_LIPOPROTEIN"/>
    <property type="match status" value="1"/>
</dbReference>
<gene>
    <name evidence="4" type="primary">bamE</name>
    <name evidence="7" type="ORF">CKF59_03880</name>
</gene>
<dbReference type="Gene3D" id="3.30.1450.10">
    <property type="match status" value="1"/>
</dbReference>
<dbReference type="RefSeq" id="WP_119534666.1">
    <property type="nucleotide sequence ID" value="NZ_NRJF01000096.1"/>
</dbReference>
<evidence type="ECO:0000313" key="8">
    <source>
        <dbReference type="Proteomes" id="UP000265964"/>
    </source>
</evidence>
<feature type="signal peptide" evidence="5">
    <location>
        <begin position="1"/>
        <end position="24"/>
    </location>
</feature>
<feature type="chain" id="PRO_5017490605" description="Outer membrane protein assembly factor BamE" evidence="5">
    <location>
        <begin position="25"/>
        <end position="108"/>
    </location>
</feature>
<organism evidence="7 8">
    <name type="scientific">Psittacicella gerlachiana</name>
    <dbReference type="NCBI Taxonomy" id="2028574"/>
    <lineage>
        <taxon>Bacteria</taxon>
        <taxon>Pseudomonadati</taxon>
        <taxon>Pseudomonadota</taxon>
        <taxon>Gammaproteobacteria</taxon>
        <taxon>Pasteurellales</taxon>
        <taxon>Psittacicellaceae</taxon>
        <taxon>Psittacicella</taxon>
    </lineage>
</organism>
<evidence type="ECO:0000256" key="2">
    <source>
        <dbReference type="ARBA" id="ARBA00023136"/>
    </source>
</evidence>
<dbReference type="InterPro" id="IPR026592">
    <property type="entry name" value="BamE"/>
</dbReference>
<evidence type="ECO:0000256" key="5">
    <source>
        <dbReference type="SAM" id="SignalP"/>
    </source>
</evidence>
<dbReference type="InterPro" id="IPR007450">
    <property type="entry name" value="BamE_dom"/>
</dbReference>
<evidence type="ECO:0000259" key="6">
    <source>
        <dbReference type="Pfam" id="PF04355"/>
    </source>
</evidence>
<evidence type="ECO:0000256" key="4">
    <source>
        <dbReference type="HAMAP-Rule" id="MF_00925"/>
    </source>
</evidence>
<dbReference type="GO" id="GO:0043165">
    <property type="term" value="P:Gram-negative-bacterium-type cell outer membrane assembly"/>
    <property type="evidence" value="ECO:0007669"/>
    <property type="project" value="UniProtKB-UniRule"/>
</dbReference>